<evidence type="ECO:0000313" key="3">
    <source>
        <dbReference type="Proteomes" id="UP001331515"/>
    </source>
</evidence>
<feature type="region of interest" description="Disordered" evidence="1">
    <location>
        <begin position="51"/>
        <end position="74"/>
    </location>
</feature>
<gene>
    <name evidence="2" type="ORF">CgunFtcFv8_018130</name>
</gene>
<keyword evidence="3" id="KW-1185">Reference proteome</keyword>
<evidence type="ECO:0000256" key="1">
    <source>
        <dbReference type="SAM" id="MobiDB-lite"/>
    </source>
</evidence>
<proteinExistence type="predicted"/>
<protein>
    <submittedName>
        <fullName evidence="2">Uncharacterized protein</fullName>
    </submittedName>
</protein>
<feature type="compositionally biased region" description="Basic and acidic residues" evidence="1">
    <location>
        <begin position="65"/>
        <end position="74"/>
    </location>
</feature>
<dbReference type="AlphaFoldDB" id="A0AAN8DUD0"/>
<evidence type="ECO:0000313" key="2">
    <source>
        <dbReference type="EMBL" id="KAK5925620.1"/>
    </source>
</evidence>
<dbReference type="Proteomes" id="UP001331515">
    <property type="component" value="Unassembled WGS sequence"/>
</dbReference>
<accession>A0AAN8DUD0</accession>
<sequence length="74" mass="7549">MGGGNNTAHEAAWSSSDSATFRSAAGVSYGAARQMPCSFLLLPALLSSTAPAPEDMSRLQPGTASEERAVPLPV</sequence>
<organism evidence="2 3">
    <name type="scientific">Champsocephalus gunnari</name>
    <name type="common">Mackerel icefish</name>
    <dbReference type="NCBI Taxonomy" id="52237"/>
    <lineage>
        <taxon>Eukaryota</taxon>
        <taxon>Metazoa</taxon>
        <taxon>Chordata</taxon>
        <taxon>Craniata</taxon>
        <taxon>Vertebrata</taxon>
        <taxon>Euteleostomi</taxon>
        <taxon>Actinopterygii</taxon>
        <taxon>Neopterygii</taxon>
        <taxon>Teleostei</taxon>
        <taxon>Neoteleostei</taxon>
        <taxon>Acanthomorphata</taxon>
        <taxon>Eupercaria</taxon>
        <taxon>Perciformes</taxon>
        <taxon>Notothenioidei</taxon>
        <taxon>Channichthyidae</taxon>
        <taxon>Champsocephalus</taxon>
    </lineage>
</organism>
<reference evidence="2 3" key="1">
    <citation type="journal article" date="2023" name="Mol. Biol. Evol.">
        <title>Genomics of Secondarily Temperate Adaptation in the Only Non-Antarctic Icefish.</title>
        <authorList>
            <person name="Rivera-Colon A.G."/>
            <person name="Rayamajhi N."/>
            <person name="Minhas B.F."/>
            <person name="Madrigal G."/>
            <person name="Bilyk K.T."/>
            <person name="Yoon V."/>
            <person name="Hune M."/>
            <person name="Gregory S."/>
            <person name="Cheng C.H.C."/>
            <person name="Catchen J.M."/>
        </authorList>
    </citation>
    <scope>NUCLEOTIDE SEQUENCE [LARGE SCALE GENOMIC DNA]</scope>
    <source>
        <tissue evidence="2">White muscle</tissue>
    </source>
</reference>
<dbReference type="EMBL" id="JAURVH010001520">
    <property type="protein sequence ID" value="KAK5925620.1"/>
    <property type="molecule type" value="Genomic_DNA"/>
</dbReference>
<comment type="caution">
    <text evidence="2">The sequence shown here is derived from an EMBL/GenBank/DDBJ whole genome shotgun (WGS) entry which is preliminary data.</text>
</comment>
<name>A0AAN8DUD0_CHAGU</name>